<evidence type="ECO:0000256" key="1">
    <source>
        <dbReference type="SAM" id="Coils"/>
    </source>
</evidence>
<feature type="coiled-coil region" evidence="1">
    <location>
        <begin position="97"/>
        <end position="151"/>
    </location>
</feature>
<keyword evidence="1" id="KW-0175">Coiled coil</keyword>
<comment type="caution">
    <text evidence="3">The sequence shown here is derived from an EMBL/GenBank/DDBJ whole genome shotgun (WGS) entry which is preliminary data.</text>
</comment>
<evidence type="ECO:0000256" key="2">
    <source>
        <dbReference type="SAM" id="MobiDB-lite"/>
    </source>
</evidence>
<organism evidence="3 4">
    <name type="scientific">Ranitomeya imitator</name>
    <name type="common">mimic poison frog</name>
    <dbReference type="NCBI Taxonomy" id="111125"/>
    <lineage>
        <taxon>Eukaryota</taxon>
        <taxon>Metazoa</taxon>
        <taxon>Chordata</taxon>
        <taxon>Craniata</taxon>
        <taxon>Vertebrata</taxon>
        <taxon>Euteleostomi</taxon>
        <taxon>Amphibia</taxon>
        <taxon>Batrachia</taxon>
        <taxon>Anura</taxon>
        <taxon>Neobatrachia</taxon>
        <taxon>Hyloidea</taxon>
        <taxon>Dendrobatidae</taxon>
        <taxon>Dendrobatinae</taxon>
        <taxon>Ranitomeya</taxon>
    </lineage>
</organism>
<name>A0ABN9MBN2_9NEOB</name>
<dbReference type="EMBL" id="CAUEEQ010059167">
    <property type="protein sequence ID" value="CAJ0964161.1"/>
    <property type="molecule type" value="Genomic_DNA"/>
</dbReference>
<dbReference type="Proteomes" id="UP001176940">
    <property type="component" value="Unassembled WGS sequence"/>
</dbReference>
<evidence type="ECO:0000313" key="3">
    <source>
        <dbReference type="EMBL" id="CAJ0964161.1"/>
    </source>
</evidence>
<protein>
    <submittedName>
        <fullName evidence="3">Uncharacterized protein</fullName>
    </submittedName>
</protein>
<reference evidence="3" key="1">
    <citation type="submission" date="2023-07" db="EMBL/GenBank/DDBJ databases">
        <authorList>
            <person name="Stuckert A."/>
        </authorList>
    </citation>
    <scope>NUCLEOTIDE SEQUENCE</scope>
</reference>
<gene>
    <name evidence="3" type="ORF">RIMI_LOCUS18946476</name>
</gene>
<evidence type="ECO:0000313" key="4">
    <source>
        <dbReference type="Proteomes" id="UP001176940"/>
    </source>
</evidence>
<accession>A0ABN9MBN2</accession>
<feature type="region of interest" description="Disordered" evidence="2">
    <location>
        <begin position="179"/>
        <end position="236"/>
    </location>
</feature>
<proteinExistence type="predicted"/>
<keyword evidence="4" id="KW-1185">Reference proteome</keyword>
<sequence>MAKWRLTKSFPASIFPVNFLHTPVEEIRTRDWERELRKKTALELHYVTLAEYHKVKRIPRGLRVSLRPTLFSDKPDFCLKFEGILNKCSMDIMILTIEYLQKEISEVEKQLEVTHQQLRDTLSTEKFDGMKHKIEKTIEDFRNQLQDRKRQKILRDTEDYHRKTVYRWRENNFQRDRRQFRRGYSTASSSSDNDSNPRDTLPFLEQRRGRSNRGRRGGALEPVDASSRIRTRSQTSLKKAKKPKRWRWSDLKYDRWYNLPTRFSVREYYRHLMSGLGSRCGQETAEWEDASLDSSPAPSHICKVEFGVRTQVRVISGPELELYKKTLANPPIPNIGGFAHH</sequence>